<proteinExistence type="inferred from homology"/>
<dbReference type="Gene3D" id="1.10.10.10">
    <property type="entry name" value="Winged helix-like DNA-binding domain superfamily/Winged helix DNA-binding domain"/>
    <property type="match status" value="2"/>
</dbReference>
<evidence type="ECO:0000256" key="3">
    <source>
        <dbReference type="ARBA" id="ARBA00023125"/>
    </source>
</evidence>
<dbReference type="SUPFAM" id="SSF46785">
    <property type="entry name" value="Winged helix' DNA-binding domain"/>
    <property type="match status" value="2"/>
</dbReference>
<dbReference type="Gene3D" id="3.40.190.10">
    <property type="entry name" value="Periplasmic binding protein-like II"/>
    <property type="match status" value="2"/>
</dbReference>
<reference evidence="6" key="1">
    <citation type="submission" date="2021-04" db="EMBL/GenBank/DDBJ databases">
        <authorList>
            <person name="Yoon J."/>
        </authorList>
    </citation>
    <scope>NUCLEOTIDE SEQUENCE</scope>
    <source>
        <strain evidence="6">KMU-90</strain>
    </source>
</reference>
<keyword evidence="7" id="KW-1185">Reference proteome</keyword>
<dbReference type="AlphaFoldDB" id="A0A8J7WJY4"/>
<dbReference type="RefSeq" id="WP_212538656.1">
    <property type="nucleotide sequence ID" value="NZ_JAGTUU010000011.1"/>
</dbReference>
<dbReference type="InterPro" id="IPR036390">
    <property type="entry name" value="WH_DNA-bd_sf"/>
</dbReference>
<keyword evidence="3" id="KW-0238">DNA-binding</keyword>
<dbReference type="SUPFAM" id="SSF53850">
    <property type="entry name" value="Periplasmic binding protein-like II"/>
    <property type="match status" value="1"/>
</dbReference>
<evidence type="ECO:0000259" key="5">
    <source>
        <dbReference type="PROSITE" id="PS50931"/>
    </source>
</evidence>
<dbReference type="PROSITE" id="PS50931">
    <property type="entry name" value="HTH_LYSR"/>
    <property type="match status" value="2"/>
</dbReference>
<comment type="similarity">
    <text evidence="1">Belongs to the LysR transcriptional regulatory family.</text>
</comment>
<dbReference type="InterPro" id="IPR000847">
    <property type="entry name" value="LysR_HTH_N"/>
</dbReference>
<gene>
    <name evidence="6" type="ORF">KB874_21695</name>
</gene>
<evidence type="ECO:0000256" key="1">
    <source>
        <dbReference type="ARBA" id="ARBA00009437"/>
    </source>
</evidence>
<name>A0A8J7WJY4_9RHOB</name>
<feature type="domain" description="HTH lysR-type" evidence="5">
    <location>
        <begin position="94"/>
        <end position="150"/>
    </location>
</feature>
<comment type="caution">
    <text evidence="6">The sequence shown here is derived from an EMBL/GenBank/DDBJ whole genome shotgun (WGS) entry which is preliminary data.</text>
</comment>
<dbReference type="GO" id="GO:0000976">
    <property type="term" value="F:transcription cis-regulatory region binding"/>
    <property type="evidence" value="ECO:0007669"/>
    <property type="project" value="TreeGrafter"/>
</dbReference>
<dbReference type="PANTHER" id="PTHR30126:SF98">
    <property type="entry name" value="HTH-TYPE TRANSCRIPTIONAL ACTIVATOR BAUR"/>
    <property type="match status" value="1"/>
</dbReference>
<sequence>MLSRNLRHVRVFLAVARVGSLTGAARLCRVSQPAVTQAIGKLEREAGGALFDRTPQGAFPTDRGATLEARLRRAMDRLDIALAEVSPRLVLTATSAQLRQLIAVAEAQSATLAARRLGLSQPTVHRGATQLEKAAGKPLFERTSFGLVPTRACRGLVMAALLALSEFAQAEAELAEFDGREAGRIVIGALPLSRSVVLPEALARFRQVRPTHPVTVIDGTYAEMLAGLRRGEIDFLLGAMRDPPPVDDIAQEPLFDDRLSMFARPGHPLTVERAIPLEVLVRHPWAVPRPGTPSREQFDALFESRGMALPDSILECGSILLMRELLVRSDLLGCISARQAQAELDKGLLVRLDVALDWPARAIGLTCRAGWVPTRAQALLLDLVREAATA</sequence>
<evidence type="ECO:0000256" key="2">
    <source>
        <dbReference type="ARBA" id="ARBA00023015"/>
    </source>
</evidence>
<feature type="domain" description="HTH lysR-type" evidence="5">
    <location>
        <begin position="4"/>
        <end position="61"/>
    </location>
</feature>
<dbReference type="EMBL" id="JAGTUU010000011">
    <property type="protein sequence ID" value="MBS0126698.1"/>
    <property type="molecule type" value="Genomic_DNA"/>
</dbReference>
<dbReference type="PRINTS" id="PR00039">
    <property type="entry name" value="HTHLYSR"/>
</dbReference>
<dbReference type="Pfam" id="PF03466">
    <property type="entry name" value="LysR_substrate"/>
    <property type="match status" value="1"/>
</dbReference>
<dbReference type="PANTHER" id="PTHR30126">
    <property type="entry name" value="HTH-TYPE TRANSCRIPTIONAL REGULATOR"/>
    <property type="match status" value="1"/>
</dbReference>
<protein>
    <submittedName>
        <fullName evidence="6">LysR family transcriptional regulator</fullName>
    </submittedName>
</protein>
<dbReference type="InterPro" id="IPR005119">
    <property type="entry name" value="LysR_subst-bd"/>
</dbReference>
<keyword evidence="2" id="KW-0805">Transcription regulation</keyword>
<evidence type="ECO:0000256" key="4">
    <source>
        <dbReference type="ARBA" id="ARBA00023163"/>
    </source>
</evidence>
<keyword evidence="4" id="KW-0804">Transcription</keyword>
<dbReference type="Proteomes" id="UP000681356">
    <property type="component" value="Unassembled WGS sequence"/>
</dbReference>
<evidence type="ECO:0000313" key="7">
    <source>
        <dbReference type="Proteomes" id="UP000681356"/>
    </source>
</evidence>
<organism evidence="6 7">
    <name type="scientific">Thetidibacter halocola</name>
    <dbReference type="NCBI Taxonomy" id="2827239"/>
    <lineage>
        <taxon>Bacteria</taxon>
        <taxon>Pseudomonadati</taxon>
        <taxon>Pseudomonadota</taxon>
        <taxon>Alphaproteobacteria</taxon>
        <taxon>Rhodobacterales</taxon>
        <taxon>Roseobacteraceae</taxon>
        <taxon>Thetidibacter</taxon>
    </lineage>
</organism>
<evidence type="ECO:0000313" key="6">
    <source>
        <dbReference type="EMBL" id="MBS0126698.1"/>
    </source>
</evidence>
<dbReference type="InterPro" id="IPR036388">
    <property type="entry name" value="WH-like_DNA-bd_sf"/>
</dbReference>
<accession>A0A8J7WJY4</accession>
<dbReference type="GO" id="GO:0003700">
    <property type="term" value="F:DNA-binding transcription factor activity"/>
    <property type="evidence" value="ECO:0007669"/>
    <property type="project" value="InterPro"/>
</dbReference>
<dbReference type="Pfam" id="PF00126">
    <property type="entry name" value="HTH_1"/>
    <property type="match status" value="2"/>
</dbReference>